<dbReference type="Proteomes" id="UP000776276">
    <property type="component" value="Unassembled WGS sequence"/>
</dbReference>
<gene>
    <name evidence="2" type="ORF">KOF26_11895</name>
</gene>
<name>A0ABS6BJU8_9SPHN</name>
<evidence type="ECO:0000313" key="3">
    <source>
        <dbReference type="Proteomes" id="UP000776276"/>
    </source>
</evidence>
<accession>A0ABS6BJU8</accession>
<proteinExistence type="predicted"/>
<evidence type="ECO:0000313" key="2">
    <source>
        <dbReference type="EMBL" id="MBU3078571.1"/>
    </source>
</evidence>
<comment type="caution">
    <text evidence="2">The sequence shown here is derived from an EMBL/GenBank/DDBJ whole genome shotgun (WGS) entry which is preliminary data.</text>
</comment>
<sequence length="84" mass="8559">MIRLTVIALLFAGSGAIAGEVRLAQVPAGKMPAMQASAARGDCRGRVFVPAGKINTYGHAATMPRCETTTLAANGTPMATAGRD</sequence>
<evidence type="ECO:0000256" key="1">
    <source>
        <dbReference type="SAM" id="SignalP"/>
    </source>
</evidence>
<organism evidence="2 3">
    <name type="scientific">Sphingomonas quercus</name>
    <dbReference type="NCBI Taxonomy" id="2842451"/>
    <lineage>
        <taxon>Bacteria</taxon>
        <taxon>Pseudomonadati</taxon>
        <taxon>Pseudomonadota</taxon>
        <taxon>Alphaproteobacteria</taxon>
        <taxon>Sphingomonadales</taxon>
        <taxon>Sphingomonadaceae</taxon>
        <taxon>Sphingomonas</taxon>
    </lineage>
</organism>
<reference evidence="2 3" key="1">
    <citation type="submission" date="2021-06" db="EMBL/GenBank/DDBJ databases">
        <title>Sphingomonas sp. XMGL2, whole genome shotgun sequencing project.</title>
        <authorList>
            <person name="Zhao G."/>
            <person name="Shen L."/>
        </authorList>
    </citation>
    <scope>NUCLEOTIDE SEQUENCE [LARGE SCALE GENOMIC DNA]</scope>
    <source>
        <strain evidence="2 3">XMGL2</strain>
    </source>
</reference>
<keyword evidence="3" id="KW-1185">Reference proteome</keyword>
<dbReference type="EMBL" id="JAHKRT010000006">
    <property type="protein sequence ID" value="MBU3078571.1"/>
    <property type="molecule type" value="Genomic_DNA"/>
</dbReference>
<dbReference type="RefSeq" id="WP_216325046.1">
    <property type="nucleotide sequence ID" value="NZ_JAHKRT010000006.1"/>
</dbReference>
<protein>
    <submittedName>
        <fullName evidence="2">Uncharacterized protein</fullName>
    </submittedName>
</protein>
<feature type="signal peptide" evidence="1">
    <location>
        <begin position="1"/>
        <end position="18"/>
    </location>
</feature>
<keyword evidence="1" id="KW-0732">Signal</keyword>
<feature type="chain" id="PRO_5046071987" evidence="1">
    <location>
        <begin position="19"/>
        <end position="84"/>
    </location>
</feature>